<dbReference type="PANTHER" id="PTHR33744:SF1">
    <property type="entry name" value="DNA-BINDING TRANSCRIPTIONAL ACTIVATOR ADER"/>
    <property type="match status" value="1"/>
</dbReference>
<evidence type="ECO:0000259" key="4">
    <source>
        <dbReference type="Pfam" id="PF17853"/>
    </source>
</evidence>
<sequence length="402" mass="43358">MRPFAGEVTPALEAQVAEAWMSVLGQADAVADDICLSLLEKDAELYERTGPEFQVDVRASTRDHVRHGIEAMAGVAEATHVTAELWRETGRRRARQGIPMELVLNAYTLGTRVLWEALLAQGAVDNVEEQVLLIAGQQVWSALDVQNAVFIEAYRRESARLQRRDLQRQQSTLDALVEGRGADPDFATEAREALGIGGEMSVACVVAPYDGSLDEPLIASTDRLERLGIVSHWHVRGGLYFGLLAGDLPRDAQLAEHLAPLATGRAAVASSPDGMAGFATAFQLATRATETLPAGEPCVVAVSQRLPEVLLAGSPEVAALLVRETVAPILAQPPHAADTLRQTLVALLEHDGSAKHAAESLYCHRNTVIYRAKQIEELTGRSLSTPRDKLLLELGLLAARAD</sequence>
<dbReference type="InterPro" id="IPR051448">
    <property type="entry name" value="CdaR-like_regulators"/>
</dbReference>
<gene>
    <name evidence="5" type="ORF">ACFPKY_00780</name>
</gene>
<dbReference type="RefSeq" id="WP_345180868.1">
    <property type="nucleotide sequence ID" value="NZ_BAABFQ010000008.1"/>
</dbReference>
<feature type="domain" description="RsbT co-antagonist protein RsbRD N-terminal" evidence="3">
    <location>
        <begin position="28"/>
        <end position="168"/>
    </location>
</feature>
<evidence type="ECO:0000256" key="1">
    <source>
        <dbReference type="ARBA" id="ARBA00006754"/>
    </source>
</evidence>
<dbReference type="InterPro" id="IPR025751">
    <property type="entry name" value="RsbRD_N_dom"/>
</dbReference>
<dbReference type="Gene3D" id="1.10.10.2840">
    <property type="entry name" value="PucR C-terminal helix-turn-helix domain"/>
    <property type="match status" value="1"/>
</dbReference>
<comment type="caution">
    <text evidence="5">The sequence shown here is derived from an EMBL/GenBank/DDBJ whole genome shotgun (WGS) entry which is preliminary data.</text>
</comment>
<protein>
    <submittedName>
        <fullName evidence="5">PucR family transcriptional regulator</fullName>
    </submittedName>
</protein>
<proteinExistence type="inferred from homology"/>
<name>A0ABW0MUA8_9ACTN</name>
<dbReference type="Pfam" id="PF17853">
    <property type="entry name" value="GGDEF_2"/>
    <property type="match status" value="1"/>
</dbReference>
<dbReference type="Proteomes" id="UP001595956">
    <property type="component" value="Unassembled WGS sequence"/>
</dbReference>
<evidence type="ECO:0000313" key="6">
    <source>
        <dbReference type="Proteomes" id="UP001595956"/>
    </source>
</evidence>
<evidence type="ECO:0000259" key="3">
    <source>
        <dbReference type="Pfam" id="PF14361"/>
    </source>
</evidence>
<dbReference type="EMBL" id="JBHSMD010000001">
    <property type="protein sequence ID" value="MFC5491610.1"/>
    <property type="molecule type" value="Genomic_DNA"/>
</dbReference>
<dbReference type="Pfam" id="PF13556">
    <property type="entry name" value="HTH_30"/>
    <property type="match status" value="1"/>
</dbReference>
<reference evidence="6" key="1">
    <citation type="journal article" date="2019" name="Int. J. Syst. Evol. Microbiol.">
        <title>The Global Catalogue of Microorganisms (GCM) 10K type strain sequencing project: providing services to taxonomists for standard genome sequencing and annotation.</title>
        <authorList>
            <consortium name="The Broad Institute Genomics Platform"/>
            <consortium name="The Broad Institute Genome Sequencing Center for Infectious Disease"/>
            <person name="Wu L."/>
            <person name="Ma J."/>
        </authorList>
    </citation>
    <scope>NUCLEOTIDE SEQUENCE [LARGE SCALE GENOMIC DNA]</scope>
    <source>
        <strain evidence="6">KACC 13778</strain>
    </source>
</reference>
<dbReference type="PANTHER" id="PTHR33744">
    <property type="entry name" value="CARBOHYDRATE DIACID REGULATOR"/>
    <property type="match status" value="1"/>
</dbReference>
<feature type="domain" description="PucR C-terminal helix-turn-helix" evidence="2">
    <location>
        <begin position="340"/>
        <end position="398"/>
    </location>
</feature>
<evidence type="ECO:0000313" key="5">
    <source>
        <dbReference type="EMBL" id="MFC5491610.1"/>
    </source>
</evidence>
<dbReference type="InterPro" id="IPR025736">
    <property type="entry name" value="PucR_C-HTH_dom"/>
</dbReference>
<organism evidence="5 6">
    <name type="scientific">Nocardioides caricicola</name>
    <dbReference type="NCBI Taxonomy" id="634770"/>
    <lineage>
        <taxon>Bacteria</taxon>
        <taxon>Bacillati</taxon>
        <taxon>Actinomycetota</taxon>
        <taxon>Actinomycetes</taxon>
        <taxon>Propionibacteriales</taxon>
        <taxon>Nocardioidaceae</taxon>
        <taxon>Nocardioides</taxon>
    </lineage>
</organism>
<keyword evidence="6" id="KW-1185">Reference proteome</keyword>
<dbReference type="Pfam" id="PF14361">
    <property type="entry name" value="RsbRD_N"/>
    <property type="match status" value="1"/>
</dbReference>
<feature type="domain" description="CdaR GGDEF-like" evidence="4">
    <location>
        <begin position="179"/>
        <end position="289"/>
    </location>
</feature>
<accession>A0ABW0MUA8</accession>
<comment type="similarity">
    <text evidence="1">Belongs to the CdaR family.</text>
</comment>
<dbReference type="InterPro" id="IPR041522">
    <property type="entry name" value="CdaR_GGDEF"/>
</dbReference>
<evidence type="ECO:0000259" key="2">
    <source>
        <dbReference type="Pfam" id="PF13556"/>
    </source>
</evidence>
<dbReference type="InterPro" id="IPR042070">
    <property type="entry name" value="PucR_C-HTH_sf"/>
</dbReference>